<name>A0AAD8P843_TARER</name>
<sequence length="67" mass="7770">MHHCVKYRGKNCNIAIRCEMRKTLAKAFTRFMVHSSLRLNQIASLCLISFRSKVFILSIVVNTRSRA</sequence>
<protein>
    <submittedName>
        <fullName evidence="1">Uncharacterized protein</fullName>
    </submittedName>
</protein>
<organism evidence="1 2">
    <name type="scientific">Tagetes erecta</name>
    <name type="common">African marigold</name>
    <dbReference type="NCBI Taxonomy" id="13708"/>
    <lineage>
        <taxon>Eukaryota</taxon>
        <taxon>Viridiplantae</taxon>
        <taxon>Streptophyta</taxon>
        <taxon>Embryophyta</taxon>
        <taxon>Tracheophyta</taxon>
        <taxon>Spermatophyta</taxon>
        <taxon>Magnoliopsida</taxon>
        <taxon>eudicotyledons</taxon>
        <taxon>Gunneridae</taxon>
        <taxon>Pentapetalae</taxon>
        <taxon>asterids</taxon>
        <taxon>campanulids</taxon>
        <taxon>Asterales</taxon>
        <taxon>Asteraceae</taxon>
        <taxon>Asteroideae</taxon>
        <taxon>Heliantheae alliance</taxon>
        <taxon>Tageteae</taxon>
        <taxon>Tagetes</taxon>
    </lineage>
</organism>
<dbReference type="AlphaFoldDB" id="A0AAD8P843"/>
<gene>
    <name evidence="1" type="ORF">QVD17_01184</name>
</gene>
<accession>A0AAD8P843</accession>
<reference evidence="1" key="1">
    <citation type="journal article" date="2023" name="bioRxiv">
        <title>Improved chromosome-level genome assembly for marigold (Tagetes erecta).</title>
        <authorList>
            <person name="Jiang F."/>
            <person name="Yuan L."/>
            <person name="Wang S."/>
            <person name="Wang H."/>
            <person name="Xu D."/>
            <person name="Wang A."/>
            <person name="Fan W."/>
        </authorList>
    </citation>
    <scope>NUCLEOTIDE SEQUENCE</scope>
    <source>
        <strain evidence="1">WSJ</strain>
        <tissue evidence="1">Leaf</tissue>
    </source>
</reference>
<evidence type="ECO:0000313" key="1">
    <source>
        <dbReference type="EMBL" id="KAK1435421.1"/>
    </source>
</evidence>
<evidence type="ECO:0000313" key="2">
    <source>
        <dbReference type="Proteomes" id="UP001229421"/>
    </source>
</evidence>
<keyword evidence="2" id="KW-1185">Reference proteome</keyword>
<dbReference type="EMBL" id="JAUHHV010000001">
    <property type="protein sequence ID" value="KAK1435421.1"/>
    <property type="molecule type" value="Genomic_DNA"/>
</dbReference>
<dbReference type="Proteomes" id="UP001229421">
    <property type="component" value="Unassembled WGS sequence"/>
</dbReference>
<comment type="caution">
    <text evidence="1">The sequence shown here is derived from an EMBL/GenBank/DDBJ whole genome shotgun (WGS) entry which is preliminary data.</text>
</comment>
<proteinExistence type="predicted"/>